<feature type="domain" description="Formyl transferase N-terminal" evidence="6">
    <location>
        <begin position="1"/>
        <end position="173"/>
    </location>
</feature>
<evidence type="ECO:0000256" key="2">
    <source>
        <dbReference type="ARBA" id="ARBA00012261"/>
    </source>
</evidence>
<dbReference type="GO" id="GO:0004479">
    <property type="term" value="F:methionyl-tRNA formyltransferase activity"/>
    <property type="evidence" value="ECO:0007669"/>
    <property type="project" value="UniProtKB-UniRule"/>
</dbReference>
<accession>A0A0R2RI71</accession>
<evidence type="ECO:0000256" key="5">
    <source>
        <dbReference type="HAMAP-Rule" id="MF_00182"/>
    </source>
</evidence>
<dbReference type="EC" id="2.1.2.9" evidence="2 5"/>
<evidence type="ECO:0000313" key="8">
    <source>
        <dbReference type="EMBL" id="KRO62118.1"/>
    </source>
</evidence>
<comment type="caution">
    <text evidence="8">The sequence shown here is derived from an EMBL/GenBank/DDBJ whole genome shotgun (WGS) entry which is preliminary data.</text>
</comment>
<evidence type="ECO:0000313" key="9">
    <source>
        <dbReference type="Proteomes" id="UP000051269"/>
    </source>
</evidence>
<dbReference type="SUPFAM" id="SSF53328">
    <property type="entry name" value="Formyltransferase"/>
    <property type="match status" value="1"/>
</dbReference>
<dbReference type="CDD" id="cd08646">
    <property type="entry name" value="FMT_core_Met-tRNA-FMT_N"/>
    <property type="match status" value="1"/>
</dbReference>
<gene>
    <name evidence="5" type="primary">fmt</name>
    <name evidence="8" type="ORF">ABR82_04165</name>
</gene>
<dbReference type="InterPro" id="IPR041711">
    <property type="entry name" value="Met-tRNA-FMT_N"/>
</dbReference>
<comment type="function">
    <text evidence="5">Attaches a formyl group to the free amino group of methionyl-tRNA(fMet). The formyl group appears to play a dual role in the initiator identity of N-formylmethionyl-tRNA by promoting its recognition by IF2 and preventing the misappropriation of this tRNA by the elongation apparatus.</text>
</comment>
<sequence length="313" mass="34187">MRIVFAGTGEFGIPCLEALVASDEHFVLSVITQPDRPAGRAQKLLASSIKECALKHQLTVFQPEDVNSATSLSQIRYQKPDLMIVVAYGQILKKPILDLPEMGCWNVHGSLLPKYRGASPIAAAIRDRQKRTGVTIMQMNEGLDTGDVLGKVATRIRPGETTGMLHDRLAGKAAPLLLYLLKRAQKKKLKSVKQSAGDASLAPRMKKEDGKIDWDKTPEEIEAHIRAMQPWPSAYTWIPDGADQKMLKIFTVILSKRAKGKPGEIVKVDTHGILVAGRKGGVLLREVQLEGRKRMAAADYARGAGLAVGVQLS</sequence>
<dbReference type="HAMAP" id="MF_00182">
    <property type="entry name" value="Formyl_trans"/>
    <property type="match status" value="1"/>
</dbReference>
<organism evidence="8 9">
    <name type="scientific">Verrucomicrobia subdivision 6 bacterium BACL9 MAG-120507-bin52</name>
    <dbReference type="NCBI Taxonomy" id="1655590"/>
    <lineage>
        <taxon>Bacteria</taxon>
        <taxon>Pseudomonadati</taxon>
        <taxon>Verrucomicrobiota</taxon>
        <taxon>Verrucomicrobiia</taxon>
        <taxon>Verrucomicrobiales</taxon>
        <taxon>Verrucomicrobia subdivision 6</taxon>
    </lineage>
</organism>
<comment type="catalytic activity">
    <reaction evidence="5">
        <text>L-methionyl-tRNA(fMet) + (6R)-10-formyltetrahydrofolate = N-formyl-L-methionyl-tRNA(fMet) + (6S)-5,6,7,8-tetrahydrofolate + H(+)</text>
        <dbReference type="Rhea" id="RHEA:24380"/>
        <dbReference type="Rhea" id="RHEA-COMP:9952"/>
        <dbReference type="Rhea" id="RHEA-COMP:9953"/>
        <dbReference type="ChEBI" id="CHEBI:15378"/>
        <dbReference type="ChEBI" id="CHEBI:57453"/>
        <dbReference type="ChEBI" id="CHEBI:78530"/>
        <dbReference type="ChEBI" id="CHEBI:78844"/>
        <dbReference type="ChEBI" id="CHEBI:195366"/>
        <dbReference type="EC" id="2.1.2.9"/>
    </reaction>
</comment>
<evidence type="ECO:0000256" key="1">
    <source>
        <dbReference type="ARBA" id="ARBA00010699"/>
    </source>
</evidence>
<dbReference type="Proteomes" id="UP000051269">
    <property type="component" value="Unassembled WGS sequence"/>
</dbReference>
<evidence type="ECO:0000256" key="3">
    <source>
        <dbReference type="ARBA" id="ARBA00022679"/>
    </source>
</evidence>
<feature type="domain" description="Formyl transferase C-terminal" evidence="7">
    <location>
        <begin position="204"/>
        <end position="304"/>
    </location>
</feature>
<reference evidence="8 9" key="1">
    <citation type="submission" date="2015-10" db="EMBL/GenBank/DDBJ databases">
        <title>Metagenome-Assembled Genomes uncover a global brackish microbiome.</title>
        <authorList>
            <person name="Hugerth L.W."/>
            <person name="Larsson J."/>
            <person name="Alneberg J."/>
            <person name="Lindh M.V."/>
            <person name="Legrand C."/>
            <person name="Pinhassi J."/>
            <person name="Andersson A.F."/>
        </authorList>
    </citation>
    <scope>NUCLEOTIDE SEQUENCE [LARGE SCALE GENOMIC DNA]</scope>
    <source>
        <strain evidence="8">BACL18 MAG-120507-bin52</strain>
    </source>
</reference>
<dbReference type="InterPro" id="IPR005794">
    <property type="entry name" value="Fmt"/>
</dbReference>
<evidence type="ECO:0000259" key="7">
    <source>
        <dbReference type="Pfam" id="PF02911"/>
    </source>
</evidence>
<dbReference type="AlphaFoldDB" id="A0A0R2RI71"/>
<dbReference type="SUPFAM" id="SSF50486">
    <property type="entry name" value="FMT C-terminal domain-like"/>
    <property type="match status" value="1"/>
</dbReference>
<keyword evidence="3 5" id="KW-0808">Transferase</keyword>
<dbReference type="CDD" id="cd08704">
    <property type="entry name" value="Met_tRNA_FMT_C"/>
    <property type="match status" value="1"/>
</dbReference>
<dbReference type="EMBL" id="LIBO01000131">
    <property type="protein sequence ID" value="KRO62118.1"/>
    <property type="molecule type" value="Genomic_DNA"/>
</dbReference>
<dbReference type="PROSITE" id="PS00373">
    <property type="entry name" value="GART"/>
    <property type="match status" value="1"/>
</dbReference>
<evidence type="ECO:0000256" key="4">
    <source>
        <dbReference type="ARBA" id="ARBA00022917"/>
    </source>
</evidence>
<dbReference type="InterPro" id="IPR005793">
    <property type="entry name" value="Formyl_trans_C"/>
</dbReference>
<dbReference type="InterPro" id="IPR002376">
    <property type="entry name" value="Formyl_transf_N"/>
</dbReference>
<dbReference type="Gene3D" id="3.40.50.12230">
    <property type="match status" value="1"/>
</dbReference>
<name>A0A0R2RI71_9BACT</name>
<keyword evidence="4 5" id="KW-0648">Protein biosynthesis</keyword>
<protein>
    <recommendedName>
        <fullName evidence="2 5">Methionyl-tRNA formyltransferase</fullName>
        <ecNumber evidence="2 5">2.1.2.9</ecNumber>
    </recommendedName>
</protein>
<dbReference type="GO" id="GO:0005829">
    <property type="term" value="C:cytosol"/>
    <property type="evidence" value="ECO:0007669"/>
    <property type="project" value="TreeGrafter"/>
</dbReference>
<dbReference type="InterPro" id="IPR044135">
    <property type="entry name" value="Met-tRNA-FMT_C"/>
</dbReference>
<comment type="similarity">
    <text evidence="1 5">Belongs to the Fmt family.</text>
</comment>
<proteinExistence type="inferred from homology"/>
<dbReference type="PANTHER" id="PTHR11138">
    <property type="entry name" value="METHIONYL-TRNA FORMYLTRANSFERASE"/>
    <property type="match status" value="1"/>
</dbReference>
<dbReference type="PANTHER" id="PTHR11138:SF5">
    <property type="entry name" value="METHIONYL-TRNA FORMYLTRANSFERASE, MITOCHONDRIAL"/>
    <property type="match status" value="1"/>
</dbReference>
<feature type="binding site" evidence="5">
    <location>
        <begin position="110"/>
        <end position="113"/>
    </location>
    <ligand>
        <name>(6S)-5,6,7,8-tetrahydrofolate</name>
        <dbReference type="ChEBI" id="CHEBI:57453"/>
    </ligand>
</feature>
<evidence type="ECO:0000259" key="6">
    <source>
        <dbReference type="Pfam" id="PF00551"/>
    </source>
</evidence>
<dbReference type="InterPro" id="IPR036477">
    <property type="entry name" value="Formyl_transf_N_sf"/>
</dbReference>
<dbReference type="InterPro" id="IPR001555">
    <property type="entry name" value="GART_AS"/>
</dbReference>
<dbReference type="InterPro" id="IPR011034">
    <property type="entry name" value="Formyl_transferase-like_C_sf"/>
</dbReference>
<dbReference type="Pfam" id="PF02911">
    <property type="entry name" value="Formyl_trans_C"/>
    <property type="match status" value="1"/>
</dbReference>
<dbReference type="Pfam" id="PF00551">
    <property type="entry name" value="Formyl_trans_N"/>
    <property type="match status" value="1"/>
</dbReference>
<dbReference type="NCBIfam" id="TIGR00460">
    <property type="entry name" value="fmt"/>
    <property type="match status" value="1"/>
</dbReference>